<evidence type="ECO:0000313" key="2">
    <source>
        <dbReference type="EMBL" id="KAL3279667.1"/>
    </source>
</evidence>
<evidence type="ECO:0000256" key="1">
    <source>
        <dbReference type="SAM" id="Coils"/>
    </source>
</evidence>
<accession>A0ABD2NLS9</accession>
<dbReference type="Proteomes" id="UP001516400">
    <property type="component" value="Unassembled WGS sequence"/>
</dbReference>
<evidence type="ECO:0000313" key="3">
    <source>
        <dbReference type="Proteomes" id="UP001516400"/>
    </source>
</evidence>
<name>A0ABD2NLS9_9CUCU</name>
<organism evidence="2 3">
    <name type="scientific">Cryptolaemus montrouzieri</name>
    <dbReference type="NCBI Taxonomy" id="559131"/>
    <lineage>
        <taxon>Eukaryota</taxon>
        <taxon>Metazoa</taxon>
        <taxon>Ecdysozoa</taxon>
        <taxon>Arthropoda</taxon>
        <taxon>Hexapoda</taxon>
        <taxon>Insecta</taxon>
        <taxon>Pterygota</taxon>
        <taxon>Neoptera</taxon>
        <taxon>Endopterygota</taxon>
        <taxon>Coleoptera</taxon>
        <taxon>Polyphaga</taxon>
        <taxon>Cucujiformia</taxon>
        <taxon>Coccinelloidea</taxon>
        <taxon>Coccinellidae</taxon>
        <taxon>Scymninae</taxon>
        <taxon>Scymnini</taxon>
        <taxon>Cryptolaemus</taxon>
    </lineage>
</organism>
<feature type="coiled-coil region" evidence="1">
    <location>
        <begin position="13"/>
        <end position="40"/>
    </location>
</feature>
<sequence length="131" mass="15814">MLKEDLNLKSVIENEFEDEYKKIVEENENLKDKLKKMEEDCCENEEQMEMKIDEKIRMIGDLQIKLNARENQSRTVTHEEKRSGREDVLFDMVTQAVNVITRLNRKVLLEKELLEREERIETLQEEIEEQK</sequence>
<keyword evidence="3" id="KW-1185">Reference proteome</keyword>
<proteinExistence type="predicted"/>
<evidence type="ECO:0008006" key="4">
    <source>
        <dbReference type="Google" id="ProtNLM"/>
    </source>
</evidence>
<comment type="caution">
    <text evidence="2">The sequence shown here is derived from an EMBL/GenBank/DDBJ whole genome shotgun (WGS) entry which is preliminary data.</text>
</comment>
<reference evidence="2 3" key="1">
    <citation type="journal article" date="2021" name="BMC Biol.">
        <title>Horizontally acquired antibacterial genes associated with adaptive radiation of ladybird beetles.</title>
        <authorList>
            <person name="Li H.S."/>
            <person name="Tang X.F."/>
            <person name="Huang Y.H."/>
            <person name="Xu Z.Y."/>
            <person name="Chen M.L."/>
            <person name="Du X.Y."/>
            <person name="Qiu B.Y."/>
            <person name="Chen P.T."/>
            <person name="Zhang W."/>
            <person name="Slipinski A."/>
            <person name="Escalona H.E."/>
            <person name="Waterhouse R.M."/>
            <person name="Zwick A."/>
            <person name="Pang H."/>
        </authorList>
    </citation>
    <scope>NUCLEOTIDE SEQUENCE [LARGE SCALE GENOMIC DNA]</scope>
    <source>
        <strain evidence="2">SYSU2018</strain>
    </source>
</reference>
<protein>
    <recommendedName>
        <fullName evidence="4">Cilia- and flagella-associated protein 157</fullName>
    </recommendedName>
</protein>
<keyword evidence="1" id="KW-0175">Coiled coil</keyword>
<dbReference type="AlphaFoldDB" id="A0ABD2NLS9"/>
<dbReference type="EMBL" id="JABFTP020000124">
    <property type="protein sequence ID" value="KAL3279667.1"/>
    <property type="molecule type" value="Genomic_DNA"/>
</dbReference>
<gene>
    <name evidence="2" type="ORF">HHI36_017173</name>
</gene>